<dbReference type="Proteomes" id="UP000549250">
    <property type="component" value="Unassembled WGS sequence"/>
</dbReference>
<proteinExistence type="predicted"/>
<dbReference type="EMBL" id="JACHXI010000001">
    <property type="protein sequence ID" value="MBB3101920.1"/>
    <property type="molecule type" value="Genomic_DNA"/>
</dbReference>
<organism evidence="2 3">
    <name type="scientific">Azomonas macrocytogenes</name>
    <name type="common">Azotobacter macrocytogenes</name>
    <dbReference type="NCBI Taxonomy" id="69962"/>
    <lineage>
        <taxon>Bacteria</taxon>
        <taxon>Pseudomonadati</taxon>
        <taxon>Pseudomonadota</taxon>
        <taxon>Gammaproteobacteria</taxon>
        <taxon>Pseudomonadales</taxon>
        <taxon>Pseudomonadaceae</taxon>
        <taxon>Azomonas</taxon>
    </lineage>
</organism>
<sequence length="120" mass="13468">MSKTLPDFGQSQDERESIHDLPGDEYPLIMSDSLDLQAIPLLSDIVHSETLPEEQSQTLSPAAIPEIEPRDKPSEPTVIQKSSETIIQGILDQLLPKIEAELKQCLEQHFDELIKARNKP</sequence>
<reference evidence="2 3" key="1">
    <citation type="submission" date="2020-08" db="EMBL/GenBank/DDBJ databases">
        <title>Genomic Encyclopedia of Type Strains, Phase III (KMG-III): the genomes of soil and plant-associated and newly described type strains.</title>
        <authorList>
            <person name="Whitman W."/>
        </authorList>
    </citation>
    <scope>NUCLEOTIDE SEQUENCE [LARGE SCALE GENOMIC DNA]</scope>
    <source>
        <strain evidence="2 3">CECT 4462</strain>
    </source>
</reference>
<keyword evidence="3" id="KW-1185">Reference proteome</keyword>
<dbReference type="AlphaFoldDB" id="A0A839T070"/>
<feature type="region of interest" description="Disordered" evidence="1">
    <location>
        <begin position="1"/>
        <end position="25"/>
    </location>
</feature>
<comment type="caution">
    <text evidence="2">The sequence shown here is derived from an EMBL/GenBank/DDBJ whole genome shotgun (WGS) entry which is preliminary data.</text>
</comment>
<dbReference type="RefSeq" id="WP_183164891.1">
    <property type="nucleotide sequence ID" value="NZ_JACHXI010000001.1"/>
</dbReference>
<feature type="region of interest" description="Disordered" evidence="1">
    <location>
        <begin position="50"/>
        <end position="76"/>
    </location>
</feature>
<evidence type="ECO:0000313" key="3">
    <source>
        <dbReference type="Proteomes" id="UP000549250"/>
    </source>
</evidence>
<accession>A0A839T070</accession>
<protein>
    <submittedName>
        <fullName evidence="2">Uncharacterized protein</fullName>
    </submittedName>
</protein>
<feature type="compositionally biased region" description="Basic and acidic residues" evidence="1">
    <location>
        <begin position="12"/>
        <end position="22"/>
    </location>
</feature>
<gene>
    <name evidence="2" type="ORF">FHR87_000280</name>
</gene>
<evidence type="ECO:0000313" key="2">
    <source>
        <dbReference type="EMBL" id="MBB3101920.1"/>
    </source>
</evidence>
<evidence type="ECO:0000256" key="1">
    <source>
        <dbReference type="SAM" id="MobiDB-lite"/>
    </source>
</evidence>
<name>A0A839T070_AZOMA</name>